<organism evidence="7">
    <name type="scientific">Arthroderma gypseum (strain ATCC MYA-4604 / CBS 118893)</name>
    <name type="common">Microsporum gypseum</name>
    <dbReference type="NCBI Taxonomy" id="535722"/>
    <lineage>
        <taxon>Eukaryota</taxon>
        <taxon>Fungi</taxon>
        <taxon>Dikarya</taxon>
        <taxon>Ascomycota</taxon>
        <taxon>Pezizomycotina</taxon>
        <taxon>Eurotiomycetes</taxon>
        <taxon>Eurotiomycetidae</taxon>
        <taxon>Onygenales</taxon>
        <taxon>Arthrodermataceae</taxon>
        <taxon>Nannizzia</taxon>
    </lineage>
</organism>
<evidence type="ECO:0000256" key="3">
    <source>
        <dbReference type="ARBA" id="ARBA00022679"/>
    </source>
</evidence>
<feature type="binding site" evidence="5">
    <location>
        <position position="166"/>
    </location>
    <ligand>
        <name>S-adenosyl-L-methionine</name>
        <dbReference type="ChEBI" id="CHEBI:59789"/>
    </ligand>
</feature>
<dbReference type="PANTHER" id="PTHR14614">
    <property type="entry name" value="HEPATOCELLULAR CARCINOMA-ASSOCIATED ANTIGEN"/>
    <property type="match status" value="1"/>
</dbReference>
<evidence type="ECO:0000256" key="4">
    <source>
        <dbReference type="ARBA" id="ARBA00022691"/>
    </source>
</evidence>
<reference evidence="7" key="1">
    <citation type="journal article" date="2012" name="MBio">
        <title>Comparative genome analysis of Trichophyton rubrum and related dermatophytes reveals candidate genes involved in infection.</title>
        <authorList>
            <person name="Martinez D.A."/>
            <person name="Oliver B.G."/>
            <person name="Graeser Y."/>
            <person name="Goldberg J.M."/>
            <person name="Li W."/>
            <person name="Martinez-Rossi N.M."/>
            <person name="Monod M."/>
            <person name="Shelest E."/>
            <person name="Barton R.C."/>
            <person name="Birch E."/>
            <person name="Brakhage A.A."/>
            <person name="Chen Z."/>
            <person name="Gurr S.J."/>
            <person name="Heiman D."/>
            <person name="Heitman J."/>
            <person name="Kosti I."/>
            <person name="Rossi A."/>
            <person name="Saif S."/>
            <person name="Samalova M."/>
            <person name="Saunders C.W."/>
            <person name="Shea T."/>
            <person name="Summerbell R.C."/>
            <person name="Xu J."/>
            <person name="Young S."/>
            <person name="Zeng Q."/>
            <person name="Birren B.W."/>
            <person name="Cuomo C.A."/>
            <person name="White T.C."/>
        </authorList>
    </citation>
    <scope>NUCLEOTIDE SEQUENCE [LARGE SCALE GENOMIC DNA]</scope>
    <source>
        <strain evidence="7">ATCC MYA-4604 / CBS 118893</strain>
    </source>
</reference>
<keyword evidence="1 5" id="KW-0963">Cytoplasm</keyword>
<keyword evidence="4 5" id="KW-0949">S-adenosyl-L-methionine</keyword>
<dbReference type="GeneID" id="10031934"/>
<dbReference type="SMR" id="E5R1B1"/>
<dbReference type="RefSeq" id="XP_003176614.1">
    <property type="nucleotide sequence ID" value="XM_003176566.1"/>
</dbReference>
<feature type="binding site" evidence="5">
    <location>
        <position position="142"/>
    </location>
    <ligand>
        <name>S-adenosyl-L-methionine</name>
        <dbReference type="ChEBI" id="CHEBI:59789"/>
    </ligand>
</feature>
<dbReference type="InterPro" id="IPR025784">
    <property type="entry name" value="EFM7"/>
</dbReference>
<protein>
    <recommendedName>
        <fullName evidence="5">Protein N-terminal and lysine N-methyltransferase EFM7</fullName>
        <ecNumber evidence="5">2.1.1.-</ecNumber>
    </recommendedName>
    <alternativeName>
        <fullName evidence="5">Elongation factor methyltransferase 7</fullName>
    </alternativeName>
</protein>
<dbReference type="HOGENOM" id="CLU_032409_0_0_1"/>
<gene>
    <name evidence="5" type="primary">EFM7</name>
    <name evidence="6" type="ORF">MGYG_00702</name>
</gene>
<comment type="subcellular location">
    <subcellularLocation>
        <location evidence="5">Cytoplasm</location>
    </subcellularLocation>
</comment>
<dbReference type="Proteomes" id="UP000002669">
    <property type="component" value="Unassembled WGS sequence"/>
</dbReference>
<dbReference type="PROSITE" id="PS51560">
    <property type="entry name" value="SAM_MT_NNT1"/>
    <property type="match status" value="1"/>
</dbReference>
<dbReference type="STRING" id="535722.E5R1B1"/>
<dbReference type="eggNOG" id="KOG2920">
    <property type="taxonomic scope" value="Eukaryota"/>
</dbReference>
<feature type="binding site" evidence="5">
    <location>
        <begin position="85"/>
        <end position="87"/>
    </location>
    <ligand>
        <name>S-adenosyl-L-methionine</name>
        <dbReference type="ChEBI" id="CHEBI:59789"/>
    </ligand>
</feature>
<dbReference type="InterPro" id="IPR029063">
    <property type="entry name" value="SAM-dependent_MTases_sf"/>
</dbReference>
<name>E5R1B1_ARTGP</name>
<dbReference type="PANTHER" id="PTHR14614:SF10">
    <property type="entry name" value="PROTEIN N-TERMINAL AND LYSINE N-METHYLTRANSFERASE EFM7"/>
    <property type="match status" value="1"/>
</dbReference>
<dbReference type="Pfam" id="PF10294">
    <property type="entry name" value="Methyltransf_16"/>
    <property type="match status" value="1"/>
</dbReference>
<feature type="binding site" evidence="5">
    <location>
        <position position="58"/>
    </location>
    <ligand>
        <name>S-adenosyl-L-methionine</name>
        <dbReference type="ChEBI" id="CHEBI:59789"/>
    </ligand>
</feature>
<evidence type="ECO:0000313" key="6">
    <source>
        <dbReference type="EMBL" id="EFQ97662.1"/>
    </source>
</evidence>
<dbReference type="HAMAP" id="MF_03223">
    <property type="entry name" value="Methyltr_EFM7"/>
    <property type="match status" value="1"/>
</dbReference>
<dbReference type="GO" id="GO:0032259">
    <property type="term" value="P:methylation"/>
    <property type="evidence" value="ECO:0007669"/>
    <property type="project" value="UniProtKB-KW"/>
</dbReference>
<evidence type="ECO:0000256" key="2">
    <source>
        <dbReference type="ARBA" id="ARBA00022603"/>
    </source>
</evidence>
<dbReference type="EC" id="2.1.1.-" evidence="5"/>
<evidence type="ECO:0000256" key="5">
    <source>
        <dbReference type="HAMAP-Rule" id="MF_03223"/>
    </source>
</evidence>
<dbReference type="SUPFAM" id="SSF53335">
    <property type="entry name" value="S-adenosyl-L-methionine-dependent methyltransferases"/>
    <property type="match status" value="1"/>
</dbReference>
<comment type="similarity">
    <text evidence="5">Belongs to the class I-like SAM-binding methyltransferase superfamily. EFM7 family.</text>
</comment>
<dbReference type="GO" id="GO:0071885">
    <property type="term" value="F:N-terminal protein N-methyltransferase activity"/>
    <property type="evidence" value="ECO:0007669"/>
    <property type="project" value="UniProtKB-UniRule"/>
</dbReference>
<dbReference type="Gene3D" id="3.40.50.150">
    <property type="entry name" value="Vaccinia Virus protein VP39"/>
    <property type="match status" value="1"/>
</dbReference>
<dbReference type="GO" id="GO:0000183">
    <property type="term" value="P:rDNA heterochromatin formation"/>
    <property type="evidence" value="ECO:0007669"/>
    <property type="project" value="EnsemblFungi"/>
</dbReference>
<dbReference type="VEuPathDB" id="FungiDB:MGYG_00702"/>
<dbReference type="AlphaFoldDB" id="E5R1B1"/>
<accession>E5R1B1</accession>
<dbReference type="FunCoup" id="E5R1B1">
    <property type="interactions" value="134"/>
</dbReference>
<dbReference type="OrthoDB" id="46564at2759"/>
<keyword evidence="2 5" id="KW-0489">Methyltransferase</keyword>
<keyword evidence="3 5" id="KW-0808">Transferase</keyword>
<dbReference type="InParanoid" id="E5R1B1"/>
<dbReference type="OMA" id="VGHNPLW"/>
<dbReference type="EMBL" id="DS989822">
    <property type="protein sequence ID" value="EFQ97662.1"/>
    <property type="molecule type" value="Genomic_DNA"/>
</dbReference>
<dbReference type="GO" id="GO:0016279">
    <property type="term" value="F:protein-lysine N-methyltransferase activity"/>
    <property type="evidence" value="ECO:0007669"/>
    <property type="project" value="UniProtKB-UniRule"/>
</dbReference>
<dbReference type="GO" id="GO:0005737">
    <property type="term" value="C:cytoplasm"/>
    <property type="evidence" value="ECO:0007669"/>
    <property type="project" value="UniProtKB-SubCell"/>
</dbReference>
<evidence type="ECO:0000313" key="7">
    <source>
        <dbReference type="Proteomes" id="UP000002669"/>
    </source>
</evidence>
<comment type="function">
    <text evidence="5">S-adenosyl-L-methionine-dependent protein methyltransferase that trimethylates the N-terminal glycine 'Gly-2' of elongation factor 1-alpha, before also catalyzing the mono- and dimethylation of 'Lys-3'.</text>
</comment>
<evidence type="ECO:0000256" key="1">
    <source>
        <dbReference type="ARBA" id="ARBA00022490"/>
    </source>
</evidence>
<sequence length="268" mass="30363">MGLEPLEDELGFGDFFKEPEGFFPPPKPPTFSEHRMLCGNTLNIRLVGSHPLYGYLLWNAARTISNFLEENASEWVEGKDILELGAGAGLPSIICAIMGAKTAVVTDYPDWDLVDNMQINASACEKFIKKQPSPLYVEGYKWGDSTDRICSFLDLPSAGFDVLILADVIYNHPQHHSLIESVKMTLKRSKTSVAFVVFTPYQPWLLEKIAAFFPKAEQSGFKVNKIFEKVMDKLLFEDDPGDELLRRTVFGYELRWKEEELDGQIPRC</sequence>
<keyword evidence="7" id="KW-1185">Reference proteome</keyword>
<feature type="binding site" evidence="5">
    <location>
        <position position="107"/>
    </location>
    <ligand>
        <name>S-adenosyl-L-methionine</name>
        <dbReference type="ChEBI" id="CHEBI:59789"/>
    </ligand>
</feature>
<proteinExistence type="inferred from homology"/>
<dbReference type="InterPro" id="IPR019410">
    <property type="entry name" value="Methyltransf_16"/>
</dbReference>